<protein>
    <submittedName>
        <fullName evidence="4">Metallophosphoesterase</fullName>
    </submittedName>
</protein>
<dbReference type="AlphaFoldDB" id="A0A6I3KR39"/>
<evidence type="ECO:0000313" key="5">
    <source>
        <dbReference type="Proteomes" id="UP000440694"/>
    </source>
</evidence>
<dbReference type="GO" id="GO:0046872">
    <property type="term" value="F:metal ion binding"/>
    <property type="evidence" value="ECO:0007669"/>
    <property type="project" value="UniProtKB-KW"/>
</dbReference>
<keyword evidence="5" id="KW-1185">Reference proteome</keyword>
<evidence type="ECO:0000313" key="4">
    <source>
        <dbReference type="EMBL" id="MTD95936.1"/>
    </source>
</evidence>
<dbReference type="Pfam" id="PF00149">
    <property type="entry name" value="Metallophos"/>
    <property type="match status" value="1"/>
</dbReference>
<proteinExistence type="predicted"/>
<dbReference type="RefSeq" id="WP_324615077.1">
    <property type="nucleotide sequence ID" value="NZ_WMBQ01000002.1"/>
</dbReference>
<keyword evidence="1" id="KW-0479">Metal-binding</keyword>
<name>A0A6I3KR39_9HYPH</name>
<dbReference type="EMBL" id="WMBQ01000002">
    <property type="protein sequence ID" value="MTD95936.1"/>
    <property type="molecule type" value="Genomic_DNA"/>
</dbReference>
<sequence length="300" mass="32034">MITRRQLFQGIGAAAVGGVGFGGYALAEPFGTSVTPYRLSPPGWPAGLSLKLAVIADLHACKPWMDVERIEGIVAHVNSLSPDCVLLLGDYVAGVRISRYSEPVTHAEWSGALGGLKAPLGVHAVLGNHDWWEDQEAQDRGCGPTRAGLALERAGIRVYENACVKLSKDGQPFWLAGLGDQWAFYKHRRGSKSYVGVDDLAATLAPVTDDAPIVLMVHEPDIFPKVPARVSLTVAGHTHGGQVRLLGYAPIVPSRYGARYVYGHIVERERNLIVSGGLGCSGIPVRFGSPPEVVMIELGA</sequence>
<dbReference type="InterPro" id="IPR004843">
    <property type="entry name" value="Calcineurin-like_PHP"/>
</dbReference>
<dbReference type="SUPFAM" id="SSF56300">
    <property type="entry name" value="Metallo-dependent phosphatases"/>
    <property type="match status" value="1"/>
</dbReference>
<accession>A0A6I3KR39</accession>
<evidence type="ECO:0000256" key="1">
    <source>
        <dbReference type="ARBA" id="ARBA00022723"/>
    </source>
</evidence>
<dbReference type="InterPro" id="IPR029052">
    <property type="entry name" value="Metallo-depent_PP-like"/>
</dbReference>
<dbReference type="Gene3D" id="3.60.21.10">
    <property type="match status" value="1"/>
</dbReference>
<dbReference type="PANTHER" id="PTHR31302:SF31">
    <property type="entry name" value="PHOSPHODIESTERASE YAEI"/>
    <property type="match status" value="1"/>
</dbReference>
<dbReference type="PROSITE" id="PS51318">
    <property type="entry name" value="TAT"/>
    <property type="match status" value="1"/>
</dbReference>
<feature type="domain" description="Calcineurin-like phosphoesterase" evidence="3">
    <location>
        <begin position="51"/>
        <end position="240"/>
    </location>
</feature>
<dbReference type="GO" id="GO:0016020">
    <property type="term" value="C:membrane"/>
    <property type="evidence" value="ECO:0007669"/>
    <property type="project" value="GOC"/>
</dbReference>
<organism evidence="4 5">
    <name type="scientific">Hyphomicrobium album</name>
    <dbReference type="NCBI Taxonomy" id="2665159"/>
    <lineage>
        <taxon>Bacteria</taxon>
        <taxon>Pseudomonadati</taxon>
        <taxon>Pseudomonadota</taxon>
        <taxon>Alphaproteobacteria</taxon>
        <taxon>Hyphomicrobiales</taxon>
        <taxon>Hyphomicrobiaceae</taxon>
        <taxon>Hyphomicrobium</taxon>
    </lineage>
</organism>
<dbReference type="PANTHER" id="PTHR31302">
    <property type="entry name" value="TRANSMEMBRANE PROTEIN WITH METALLOPHOSPHOESTERASE DOMAIN-RELATED"/>
    <property type="match status" value="1"/>
</dbReference>
<comment type="caution">
    <text evidence="4">The sequence shown here is derived from an EMBL/GenBank/DDBJ whole genome shotgun (WGS) entry which is preliminary data.</text>
</comment>
<dbReference type="InterPro" id="IPR051158">
    <property type="entry name" value="Metallophosphoesterase_sf"/>
</dbReference>
<dbReference type="Proteomes" id="UP000440694">
    <property type="component" value="Unassembled WGS sequence"/>
</dbReference>
<evidence type="ECO:0000259" key="3">
    <source>
        <dbReference type="Pfam" id="PF00149"/>
    </source>
</evidence>
<gene>
    <name evidence="4" type="ORF">GIW81_16480</name>
</gene>
<dbReference type="GO" id="GO:0008758">
    <property type="term" value="F:UDP-2,3-diacylglucosamine hydrolase activity"/>
    <property type="evidence" value="ECO:0007669"/>
    <property type="project" value="TreeGrafter"/>
</dbReference>
<dbReference type="InterPro" id="IPR006311">
    <property type="entry name" value="TAT_signal"/>
</dbReference>
<dbReference type="GO" id="GO:0009245">
    <property type="term" value="P:lipid A biosynthetic process"/>
    <property type="evidence" value="ECO:0007669"/>
    <property type="project" value="TreeGrafter"/>
</dbReference>
<reference evidence="4 5" key="1">
    <citation type="submission" date="2019-11" db="EMBL/GenBank/DDBJ databases">
        <title>Identification of a novel strain.</title>
        <authorList>
            <person name="Xu Q."/>
            <person name="Wang G."/>
        </authorList>
    </citation>
    <scope>NUCLEOTIDE SEQUENCE [LARGE SCALE GENOMIC DNA]</scope>
    <source>
        <strain evidence="5">xq</strain>
    </source>
</reference>
<dbReference type="CDD" id="cd07385">
    <property type="entry name" value="MPP_YkuE_C"/>
    <property type="match status" value="1"/>
</dbReference>
<keyword evidence="2" id="KW-0378">Hydrolase</keyword>
<evidence type="ECO:0000256" key="2">
    <source>
        <dbReference type="ARBA" id="ARBA00022801"/>
    </source>
</evidence>